<evidence type="ECO:0000256" key="7">
    <source>
        <dbReference type="SAM" id="Phobius"/>
    </source>
</evidence>
<sequence length="375" mass="40671">MPEKGGREDERGGEDGFFFGLVGKTKADLTAKQLPLLRVIELDAQPNSKIGGSRKIAIKDHEGYGINGKNALETLGQVGISSRVKGLLLLNLVMIACSSTFVVLKDGQKNIDPFIFSTVRFLLAALAFSPFLGKAMQQPKVHLPGLEVGFWAAGGYLTQSVSLLTTDASRGAFLSAFTVVVVPLLEGTFGSNKIKRAHWIAAVMSLVGVMLIEDSGTPASWGDFWSFASAVLFGVQIFRTEHWSKRLGSNAFMPMISISIAFIALLSIVGAIFTNPVELVSLFMRPFSDLSESVSLPWVEILYMAFFVTNFGLWAEVIALQYINSTEAAIVYTLEPVFGAGFAWLFLGEHFGGWVGWLGAILVTVSQLVSFVLPK</sequence>
<dbReference type="InterPro" id="IPR037185">
    <property type="entry name" value="EmrE-like"/>
</dbReference>
<reference evidence="9" key="1">
    <citation type="submission" date="2021-01" db="EMBL/GenBank/DDBJ databases">
        <authorList>
            <person name="Corre E."/>
            <person name="Pelletier E."/>
            <person name="Niang G."/>
            <person name="Scheremetjew M."/>
            <person name="Finn R."/>
            <person name="Kale V."/>
            <person name="Holt S."/>
            <person name="Cochrane G."/>
            <person name="Meng A."/>
            <person name="Brown T."/>
            <person name="Cohen L."/>
        </authorList>
    </citation>
    <scope>NUCLEOTIDE SEQUENCE</scope>
    <source>
        <strain evidence="9">CCMP2329</strain>
    </source>
</reference>
<feature type="transmembrane region" description="Helical" evidence="7">
    <location>
        <begin position="115"/>
        <end position="133"/>
    </location>
</feature>
<organism evidence="9">
    <name type="scientific">Picochlorum oklahomense</name>
    <dbReference type="NCBI Taxonomy" id="249345"/>
    <lineage>
        <taxon>Eukaryota</taxon>
        <taxon>Viridiplantae</taxon>
        <taxon>Chlorophyta</taxon>
        <taxon>core chlorophytes</taxon>
        <taxon>Trebouxiophyceae</taxon>
        <taxon>Trebouxiophyceae incertae sedis</taxon>
        <taxon>Picochlorum</taxon>
    </lineage>
</organism>
<evidence type="ECO:0000256" key="1">
    <source>
        <dbReference type="ARBA" id="ARBA00004651"/>
    </source>
</evidence>
<feature type="domain" description="EamA" evidence="8">
    <location>
        <begin position="85"/>
        <end position="212"/>
    </location>
</feature>
<dbReference type="SUPFAM" id="SSF103481">
    <property type="entry name" value="Multidrug resistance efflux transporter EmrE"/>
    <property type="match status" value="2"/>
</dbReference>
<dbReference type="InterPro" id="IPR000620">
    <property type="entry name" value="EamA_dom"/>
</dbReference>
<keyword evidence="5 7" id="KW-1133">Transmembrane helix</keyword>
<evidence type="ECO:0000313" key="9">
    <source>
        <dbReference type="EMBL" id="CAD8928885.1"/>
    </source>
</evidence>
<proteinExistence type="inferred from homology"/>
<dbReference type="InterPro" id="IPR051258">
    <property type="entry name" value="Diverse_Substrate_Transporter"/>
</dbReference>
<feature type="transmembrane region" description="Helical" evidence="7">
    <location>
        <begin position="294"/>
        <end position="317"/>
    </location>
</feature>
<dbReference type="PANTHER" id="PTHR42920">
    <property type="entry name" value="OS03G0707200 PROTEIN-RELATED"/>
    <property type="match status" value="1"/>
</dbReference>
<dbReference type="PANTHER" id="PTHR42920:SF26">
    <property type="entry name" value="OS03G0707200 PROTEIN"/>
    <property type="match status" value="1"/>
</dbReference>
<evidence type="ECO:0000259" key="8">
    <source>
        <dbReference type="Pfam" id="PF00892"/>
    </source>
</evidence>
<comment type="similarity">
    <text evidence="2">Belongs to the drug/metabolite transporter (DMT) superfamily. Plant drug/metabolite exporter (P-DME) (TC 2.A.7.4) family.</text>
</comment>
<gene>
    <name evidence="9" type="ORF">POKL1161_LOCUS1238</name>
</gene>
<evidence type="ECO:0000256" key="3">
    <source>
        <dbReference type="ARBA" id="ARBA00022475"/>
    </source>
</evidence>
<dbReference type="AlphaFoldDB" id="A0A7S1CUE3"/>
<name>A0A7S1CUE3_9CHLO</name>
<evidence type="ECO:0000256" key="6">
    <source>
        <dbReference type="ARBA" id="ARBA00023136"/>
    </source>
</evidence>
<feature type="transmembrane region" description="Helical" evidence="7">
    <location>
        <begin position="329"/>
        <end position="348"/>
    </location>
</feature>
<evidence type="ECO:0000256" key="2">
    <source>
        <dbReference type="ARBA" id="ARBA00007635"/>
    </source>
</evidence>
<dbReference type="GO" id="GO:0005886">
    <property type="term" value="C:plasma membrane"/>
    <property type="evidence" value="ECO:0007669"/>
    <property type="project" value="UniProtKB-SubCell"/>
</dbReference>
<evidence type="ECO:0000256" key="5">
    <source>
        <dbReference type="ARBA" id="ARBA00022989"/>
    </source>
</evidence>
<protein>
    <recommendedName>
        <fullName evidence="8">EamA domain-containing protein</fullName>
    </recommendedName>
</protein>
<keyword evidence="3" id="KW-1003">Cell membrane</keyword>
<comment type="subcellular location">
    <subcellularLocation>
        <location evidence="1">Cell membrane</location>
        <topology evidence="1">Multi-pass membrane protein</topology>
    </subcellularLocation>
</comment>
<accession>A0A7S1CUE3</accession>
<feature type="transmembrane region" description="Helical" evidence="7">
    <location>
        <begin position="86"/>
        <end position="103"/>
    </location>
</feature>
<keyword evidence="4 7" id="KW-0812">Transmembrane</keyword>
<feature type="transmembrane region" description="Helical" evidence="7">
    <location>
        <begin position="354"/>
        <end position="373"/>
    </location>
</feature>
<evidence type="ECO:0000256" key="4">
    <source>
        <dbReference type="ARBA" id="ARBA00022692"/>
    </source>
</evidence>
<feature type="transmembrane region" description="Helical" evidence="7">
    <location>
        <begin position="252"/>
        <end position="274"/>
    </location>
</feature>
<feature type="domain" description="EamA" evidence="8">
    <location>
        <begin position="221"/>
        <end position="369"/>
    </location>
</feature>
<keyword evidence="6 7" id="KW-0472">Membrane</keyword>
<dbReference type="Pfam" id="PF00892">
    <property type="entry name" value="EamA"/>
    <property type="match status" value="2"/>
</dbReference>
<dbReference type="EMBL" id="HBFV01001823">
    <property type="protein sequence ID" value="CAD8928885.1"/>
    <property type="molecule type" value="Transcribed_RNA"/>
</dbReference>